<dbReference type="InterPro" id="IPR050248">
    <property type="entry name" value="Polysacc_deacetylase_ArnD"/>
</dbReference>
<evidence type="ECO:0000256" key="3">
    <source>
        <dbReference type="SAM" id="SignalP"/>
    </source>
</evidence>
<reference evidence="5 6" key="1">
    <citation type="submission" date="2018-07" db="EMBL/GenBank/DDBJ databases">
        <title>Genomic Encyclopedia of Type Strains, Phase IV (KMG-IV): sequencing the most valuable type-strain genomes for metagenomic binning, comparative biology and taxonomic classification.</title>
        <authorList>
            <person name="Goeker M."/>
        </authorList>
    </citation>
    <scope>NUCLEOTIDE SEQUENCE [LARGE SCALE GENOMIC DNA]</scope>
    <source>
        <strain evidence="5 6">DSM 16500</strain>
    </source>
</reference>
<dbReference type="Pfam" id="PF01522">
    <property type="entry name" value="Polysacc_deac_1"/>
    <property type="match status" value="1"/>
</dbReference>
<dbReference type="InterPro" id="IPR002509">
    <property type="entry name" value="NODB_dom"/>
</dbReference>
<dbReference type="OrthoDB" id="276604at2"/>
<accession>A0A370GLE5</accession>
<sequence>MAKWYLAFLFILLLPFTCYAEGKQAPLTRTKPLPGTVALTFDDGPNPIYTPQILAILKKYNIKATFFVVGANAKLYPDMVKAIYEQGHVVASHSMTHPKLTKLSNHTLQYEVATPNVIVEKIIGKKPLCLRYPFGMSNEHVREVIRANGMMPVSMGFNSFDYERPGTQKIIDWISKNIYPQQVFLFHDGYDKREQTVAALPAIIEAIKKKGLGFSTICG</sequence>
<dbReference type="PANTHER" id="PTHR10587">
    <property type="entry name" value="GLYCOSYL TRANSFERASE-RELATED"/>
    <property type="match status" value="1"/>
</dbReference>
<dbReference type="Proteomes" id="UP000254720">
    <property type="component" value="Unassembled WGS sequence"/>
</dbReference>
<dbReference type="GO" id="GO:0046872">
    <property type="term" value="F:metal ion binding"/>
    <property type="evidence" value="ECO:0007669"/>
    <property type="project" value="UniProtKB-KW"/>
</dbReference>
<dbReference type="SUPFAM" id="SSF88713">
    <property type="entry name" value="Glycoside hydrolase/deacetylase"/>
    <property type="match status" value="1"/>
</dbReference>
<dbReference type="GO" id="GO:0016020">
    <property type="term" value="C:membrane"/>
    <property type="evidence" value="ECO:0007669"/>
    <property type="project" value="TreeGrafter"/>
</dbReference>
<dbReference type="EMBL" id="QQAX01000009">
    <property type="protein sequence ID" value="RDI44608.1"/>
    <property type="molecule type" value="Genomic_DNA"/>
</dbReference>
<gene>
    <name evidence="5" type="ORF">C8D86_10990</name>
</gene>
<dbReference type="RefSeq" id="WP_114834281.1">
    <property type="nucleotide sequence ID" value="NZ_LR699114.1"/>
</dbReference>
<name>A0A370GLE5_9COXI</name>
<dbReference type="AlphaFoldDB" id="A0A370GLE5"/>
<keyword evidence="3" id="KW-0732">Signal</keyword>
<evidence type="ECO:0000313" key="6">
    <source>
        <dbReference type="Proteomes" id="UP000254720"/>
    </source>
</evidence>
<feature type="domain" description="NodB homology" evidence="4">
    <location>
        <begin position="35"/>
        <end position="215"/>
    </location>
</feature>
<keyword evidence="1" id="KW-0479">Metal-binding</keyword>
<keyword evidence="2" id="KW-0378">Hydrolase</keyword>
<dbReference type="GO" id="GO:0005975">
    <property type="term" value="P:carbohydrate metabolic process"/>
    <property type="evidence" value="ECO:0007669"/>
    <property type="project" value="InterPro"/>
</dbReference>
<evidence type="ECO:0000313" key="5">
    <source>
        <dbReference type="EMBL" id="RDI44608.1"/>
    </source>
</evidence>
<feature type="signal peptide" evidence="3">
    <location>
        <begin position="1"/>
        <end position="20"/>
    </location>
</feature>
<dbReference type="PROSITE" id="PS51677">
    <property type="entry name" value="NODB"/>
    <property type="match status" value="1"/>
</dbReference>
<dbReference type="GO" id="GO:0016810">
    <property type="term" value="F:hydrolase activity, acting on carbon-nitrogen (but not peptide) bonds"/>
    <property type="evidence" value="ECO:0007669"/>
    <property type="project" value="InterPro"/>
</dbReference>
<organism evidence="5 6">
    <name type="scientific">Aquicella lusitana</name>
    <dbReference type="NCBI Taxonomy" id="254246"/>
    <lineage>
        <taxon>Bacteria</taxon>
        <taxon>Pseudomonadati</taxon>
        <taxon>Pseudomonadota</taxon>
        <taxon>Gammaproteobacteria</taxon>
        <taxon>Legionellales</taxon>
        <taxon>Coxiellaceae</taxon>
        <taxon>Aquicella</taxon>
    </lineage>
</organism>
<feature type="chain" id="PRO_5016886070" evidence="3">
    <location>
        <begin position="21"/>
        <end position="219"/>
    </location>
</feature>
<dbReference type="InterPro" id="IPR011330">
    <property type="entry name" value="Glyco_hydro/deAcase_b/a-brl"/>
</dbReference>
<keyword evidence="6" id="KW-1185">Reference proteome</keyword>
<evidence type="ECO:0000256" key="1">
    <source>
        <dbReference type="ARBA" id="ARBA00022723"/>
    </source>
</evidence>
<evidence type="ECO:0000256" key="2">
    <source>
        <dbReference type="ARBA" id="ARBA00022801"/>
    </source>
</evidence>
<proteinExistence type="predicted"/>
<dbReference type="CDD" id="cd10917">
    <property type="entry name" value="CE4_NodB_like_6s_7s"/>
    <property type="match status" value="1"/>
</dbReference>
<dbReference type="Gene3D" id="3.20.20.370">
    <property type="entry name" value="Glycoside hydrolase/deacetylase"/>
    <property type="match status" value="1"/>
</dbReference>
<evidence type="ECO:0000259" key="4">
    <source>
        <dbReference type="PROSITE" id="PS51677"/>
    </source>
</evidence>
<comment type="caution">
    <text evidence="5">The sequence shown here is derived from an EMBL/GenBank/DDBJ whole genome shotgun (WGS) entry which is preliminary data.</text>
</comment>
<protein>
    <submittedName>
        <fullName evidence="5">Peptidoglycan/xylan/chitin deacetylase (PgdA/CDA1 family)</fullName>
    </submittedName>
</protein>
<dbReference type="PANTHER" id="PTHR10587:SF133">
    <property type="entry name" value="CHITIN DEACETYLASE 1-RELATED"/>
    <property type="match status" value="1"/>
</dbReference>